<proteinExistence type="predicted"/>
<dbReference type="PATRIC" id="fig|1115809.3.peg.1358"/>
<reference evidence="1 2" key="1">
    <citation type="submission" date="2013-08" db="EMBL/GenBank/DDBJ databases">
        <authorList>
            <person name="Durkin A.S."/>
            <person name="Haft D.R."/>
            <person name="McCorrison J."/>
            <person name="Torralba M."/>
            <person name="Gillis M."/>
            <person name="Haft D.H."/>
            <person name="Methe B."/>
            <person name="Sutton G."/>
            <person name="Nelson K.E."/>
        </authorList>
    </citation>
    <scope>NUCLEOTIDE SEQUENCE [LARGE SCALE GENOMIC DNA]</scope>
    <source>
        <strain evidence="1 2">F0067</strain>
    </source>
</reference>
<dbReference type="RefSeq" id="WP_021589724.1">
    <property type="nucleotide sequence ID" value="NZ_AWEY01000025.1"/>
</dbReference>
<accession>U2NMJ6</accession>
<name>U2NMJ6_9BACT</name>
<sequence>MADNFLEAHREAYEIKKAKWQLSRTVRSHFLKKKASILKPEDESL</sequence>
<dbReference type="Proteomes" id="UP000016648">
    <property type="component" value="Unassembled WGS sequence"/>
</dbReference>
<protein>
    <submittedName>
        <fullName evidence="1">Uncharacterized protein</fullName>
    </submittedName>
</protein>
<dbReference type="EMBL" id="AWEY01000025">
    <property type="protein sequence ID" value="ERK39300.1"/>
    <property type="molecule type" value="Genomic_DNA"/>
</dbReference>
<comment type="caution">
    <text evidence="1">The sequence shown here is derived from an EMBL/GenBank/DDBJ whole genome shotgun (WGS) entry which is preliminary data.</text>
</comment>
<evidence type="ECO:0000313" key="1">
    <source>
        <dbReference type="EMBL" id="ERK39300.1"/>
    </source>
</evidence>
<gene>
    <name evidence="1" type="ORF">HMPREF9135_2353</name>
</gene>
<organism evidence="1 2">
    <name type="scientific">Segatella baroniae F0067</name>
    <dbReference type="NCBI Taxonomy" id="1115809"/>
    <lineage>
        <taxon>Bacteria</taxon>
        <taxon>Pseudomonadati</taxon>
        <taxon>Bacteroidota</taxon>
        <taxon>Bacteroidia</taxon>
        <taxon>Bacteroidales</taxon>
        <taxon>Prevotellaceae</taxon>
        <taxon>Segatella</taxon>
    </lineage>
</organism>
<dbReference type="AlphaFoldDB" id="U2NMJ6"/>
<keyword evidence="2" id="KW-1185">Reference proteome</keyword>
<evidence type="ECO:0000313" key="2">
    <source>
        <dbReference type="Proteomes" id="UP000016648"/>
    </source>
</evidence>